<evidence type="ECO:0000313" key="1">
    <source>
        <dbReference type="EMBL" id="GAO41345.1"/>
    </source>
</evidence>
<dbReference type="Proteomes" id="UP000033121">
    <property type="component" value="Unassembled WGS sequence"/>
</dbReference>
<gene>
    <name evidence="1" type="ORF">FPE01S_01_03570</name>
</gene>
<organism evidence="1 2">
    <name type="scientific">Flavihumibacter petaseus NBRC 106054</name>
    <dbReference type="NCBI Taxonomy" id="1220578"/>
    <lineage>
        <taxon>Bacteria</taxon>
        <taxon>Pseudomonadati</taxon>
        <taxon>Bacteroidota</taxon>
        <taxon>Chitinophagia</taxon>
        <taxon>Chitinophagales</taxon>
        <taxon>Chitinophagaceae</taxon>
        <taxon>Flavihumibacter</taxon>
    </lineage>
</organism>
<comment type="caution">
    <text evidence="1">The sequence shown here is derived from an EMBL/GenBank/DDBJ whole genome shotgun (WGS) entry which is preliminary data.</text>
</comment>
<dbReference type="OrthoDB" id="1062680at2"/>
<dbReference type="Pfam" id="PF14054">
    <property type="entry name" value="DUF4249"/>
    <property type="match status" value="1"/>
</dbReference>
<evidence type="ECO:0000313" key="2">
    <source>
        <dbReference type="Proteomes" id="UP000033121"/>
    </source>
</evidence>
<sequence length="379" mass="42904">MKCWIFFWFGFSVLLLAGSCRKPYEPEVLQRDYRFLVVNGVVNVASGGQTHINLSRTKGLQDTVIIVPEPGAQVSIETDNGQIYSVPSVNDLGDYQSAPLYLSPNGRYRLNIETSDGRVYRSAFVEPLITPPIDSVTWKQPGDLTIYVNSHDPTGNARFFRWDYVETWEYHAQLETPWTVIGDKVYIADNSNQGNYCWTGQFSSMIILGNSAALSEAVISEQPLLTIPNPDVRLNWKYSILVNQYALTTEAYHYWQIVEKNSQELGTLFDQLPSNLNGNLESLTDANEPVLGYISATAVESKRILIDRRELNDWSQVLPADECNKLAIDYNPLAYPQWDYTDPTVTLWYFMTGGGAWVAKKSCLDCRLQGGTNQKPSYW</sequence>
<reference evidence="1 2" key="1">
    <citation type="submission" date="2015-04" db="EMBL/GenBank/DDBJ databases">
        <title>Whole genome shotgun sequence of Flavihumibacter petaseus NBRC 106054.</title>
        <authorList>
            <person name="Miyazawa S."/>
            <person name="Hosoyama A."/>
            <person name="Hashimoto M."/>
            <person name="Noguchi M."/>
            <person name="Tsuchikane K."/>
            <person name="Ohji S."/>
            <person name="Yamazoe A."/>
            <person name="Ichikawa N."/>
            <person name="Kimura A."/>
            <person name="Fujita N."/>
        </authorList>
    </citation>
    <scope>NUCLEOTIDE SEQUENCE [LARGE SCALE GENOMIC DNA]</scope>
    <source>
        <strain evidence="1 2">NBRC 106054</strain>
    </source>
</reference>
<keyword evidence="2" id="KW-1185">Reference proteome</keyword>
<evidence type="ECO:0008006" key="3">
    <source>
        <dbReference type="Google" id="ProtNLM"/>
    </source>
</evidence>
<dbReference type="PROSITE" id="PS51257">
    <property type="entry name" value="PROKAR_LIPOPROTEIN"/>
    <property type="match status" value="1"/>
</dbReference>
<accession>A0A0E9MW42</accession>
<dbReference type="InterPro" id="IPR025345">
    <property type="entry name" value="DUF4249"/>
</dbReference>
<dbReference type="EMBL" id="BBWV01000001">
    <property type="protein sequence ID" value="GAO41345.1"/>
    <property type="molecule type" value="Genomic_DNA"/>
</dbReference>
<dbReference type="AlphaFoldDB" id="A0A0E9MW42"/>
<proteinExistence type="predicted"/>
<name>A0A0E9MW42_9BACT</name>
<protein>
    <recommendedName>
        <fullName evidence="3">DUF4249 domain-containing protein</fullName>
    </recommendedName>
</protein>
<dbReference type="RefSeq" id="WP_046367229.1">
    <property type="nucleotide sequence ID" value="NZ_BBWV01000001.1"/>
</dbReference>
<dbReference type="STRING" id="1220578.FPE01S_01_03570"/>